<protein>
    <submittedName>
        <fullName evidence="2">Uncharacterized protein</fullName>
    </submittedName>
</protein>
<organism evidence="2 3">
    <name type="scientific">Dreissena polymorpha</name>
    <name type="common">Zebra mussel</name>
    <name type="synonym">Mytilus polymorpha</name>
    <dbReference type="NCBI Taxonomy" id="45954"/>
    <lineage>
        <taxon>Eukaryota</taxon>
        <taxon>Metazoa</taxon>
        <taxon>Spiralia</taxon>
        <taxon>Lophotrochozoa</taxon>
        <taxon>Mollusca</taxon>
        <taxon>Bivalvia</taxon>
        <taxon>Autobranchia</taxon>
        <taxon>Heteroconchia</taxon>
        <taxon>Euheterodonta</taxon>
        <taxon>Imparidentia</taxon>
        <taxon>Neoheterodontei</taxon>
        <taxon>Myida</taxon>
        <taxon>Dreissenoidea</taxon>
        <taxon>Dreissenidae</taxon>
        <taxon>Dreissena</taxon>
    </lineage>
</organism>
<accession>A0A9D4F451</accession>
<feature type="compositionally biased region" description="Polar residues" evidence="1">
    <location>
        <begin position="34"/>
        <end position="44"/>
    </location>
</feature>
<evidence type="ECO:0000313" key="3">
    <source>
        <dbReference type="Proteomes" id="UP000828390"/>
    </source>
</evidence>
<reference evidence="2" key="2">
    <citation type="submission" date="2020-11" db="EMBL/GenBank/DDBJ databases">
        <authorList>
            <person name="McCartney M.A."/>
            <person name="Auch B."/>
            <person name="Kono T."/>
            <person name="Mallez S."/>
            <person name="Becker A."/>
            <person name="Gohl D.M."/>
            <person name="Silverstein K.A.T."/>
            <person name="Koren S."/>
            <person name="Bechman K.B."/>
            <person name="Herman A."/>
            <person name="Abrahante J.E."/>
            <person name="Garbe J."/>
        </authorList>
    </citation>
    <scope>NUCLEOTIDE SEQUENCE</scope>
    <source>
        <strain evidence="2">Duluth1</strain>
        <tissue evidence="2">Whole animal</tissue>
    </source>
</reference>
<sequence length="116" mass="13433">MSAMSAKDSTKSSKYQPEGKMAAKESERPERNNSEVSNDSINDSATIKLQLDTMELTLTDLREQMLKKEDIEKLISNTVTKIMNEMEKRNEEFLMKMNKIFNWNLKINLLKSQKIA</sequence>
<feature type="compositionally biased region" description="Basic and acidic residues" evidence="1">
    <location>
        <begin position="21"/>
        <end position="33"/>
    </location>
</feature>
<comment type="caution">
    <text evidence="2">The sequence shown here is derived from an EMBL/GenBank/DDBJ whole genome shotgun (WGS) entry which is preliminary data.</text>
</comment>
<dbReference type="EMBL" id="JAIWYP010000007">
    <property type="protein sequence ID" value="KAH3792009.1"/>
    <property type="molecule type" value="Genomic_DNA"/>
</dbReference>
<dbReference type="AlphaFoldDB" id="A0A9D4F451"/>
<name>A0A9D4F451_DREPO</name>
<evidence type="ECO:0000256" key="1">
    <source>
        <dbReference type="SAM" id="MobiDB-lite"/>
    </source>
</evidence>
<gene>
    <name evidence="2" type="ORF">DPMN_145498</name>
</gene>
<dbReference type="Proteomes" id="UP000828390">
    <property type="component" value="Unassembled WGS sequence"/>
</dbReference>
<evidence type="ECO:0000313" key="2">
    <source>
        <dbReference type="EMBL" id="KAH3792009.1"/>
    </source>
</evidence>
<feature type="region of interest" description="Disordered" evidence="1">
    <location>
        <begin position="1"/>
        <end position="44"/>
    </location>
</feature>
<proteinExistence type="predicted"/>
<reference evidence="2" key="1">
    <citation type="journal article" date="2019" name="bioRxiv">
        <title>The Genome of the Zebra Mussel, Dreissena polymorpha: A Resource for Invasive Species Research.</title>
        <authorList>
            <person name="McCartney M.A."/>
            <person name="Auch B."/>
            <person name="Kono T."/>
            <person name="Mallez S."/>
            <person name="Zhang Y."/>
            <person name="Obille A."/>
            <person name="Becker A."/>
            <person name="Abrahante J.E."/>
            <person name="Garbe J."/>
            <person name="Badalamenti J.P."/>
            <person name="Herman A."/>
            <person name="Mangelson H."/>
            <person name="Liachko I."/>
            <person name="Sullivan S."/>
            <person name="Sone E.D."/>
            <person name="Koren S."/>
            <person name="Silverstein K.A.T."/>
            <person name="Beckman K.B."/>
            <person name="Gohl D.M."/>
        </authorList>
    </citation>
    <scope>NUCLEOTIDE SEQUENCE</scope>
    <source>
        <strain evidence="2">Duluth1</strain>
        <tissue evidence="2">Whole animal</tissue>
    </source>
</reference>
<keyword evidence="3" id="KW-1185">Reference proteome</keyword>